<name>A0A967EFJ9_9FLAO</name>
<dbReference type="RefSeq" id="WP_152575983.1">
    <property type="nucleotide sequence ID" value="NZ_VIKU02000009.1"/>
</dbReference>
<dbReference type="EMBL" id="VIKU02000009">
    <property type="protein sequence ID" value="NHF61488.1"/>
    <property type="molecule type" value="Genomic_DNA"/>
</dbReference>
<protein>
    <recommendedName>
        <fullName evidence="3">Tetratricopeptide repeat protein</fullName>
    </recommendedName>
</protein>
<accession>A0A967EFJ9</accession>
<evidence type="ECO:0000313" key="1">
    <source>
        <dbReference type="EMBL" id="NHF61488.1"/>
    </source>
</evidence>
<evidence type="ECO:0008006" key="3">
    <source>
        <dbReference type="Google" id="ProtNLM"/>
    </source>
</evidence>
<sequence length="305" mass="34971">MNVQDFTYLLQHPNKVVTPVQTHQLKEVLDEYPYFQAARALHLKGLKNLNSFKYNAALKVAAAHTADREVLFDYITSKEFLQNAIADTISGKSTPLNELEILSEEIPMAEQPKMNMIADSEDEPLPQNIKDADAILDPRLFTSKNTDEEEKLIHKTKEKSDSLGLGEPLSFTKKEKHSFGEWLQLASLKTINREDRPIQGNMEPINFPLEEAVLKNKKSELIDKFIASNPKIVPKKDIPKINISESTKIDRKELMTETLARVYLEQKKYKKAIQAYKILSLKYPEKSGFFADRIKAVKKIQQENR</sequence>
<gene>
    <name evidence="1" type="ORF">FK220_019200</name>
</gene>
<dbReference type="AlphaFoldDB" id="A0A967EFJ9"/>
<organism evidence="1 2">
    <name type="scientific">Pelagihabitans pacificus</name>
    <dbReference type="NCBI Taxonomy" id="2696054"/>
    <lineage>
        <taxon>Bacteria</taxon>
        <taxon>Pseudomonadati</taxon>
        <taxon>Bacteroidota</taxon>
        <taxon>Flavobacteriia</taxon>
        <taxon>Flavobacteriales</taxon>
        <taxon>Flavobacteriaceae</taxon>
        <taxon>Pelagihabitans</taxon>
    </lineage>
</organism>
<comment type="caution">
    <text evidence="1">The sequence shown here is derived from an EMBL/GenBank/DDBJ whole genome shotgun (WGS) entry which is preliminary data.</text>
</comment>
<reference evidence="1" key="1">
    <citation type="submission" date="2019-07" db="EMBL/GenBank/DDBJ databases">
        <authorList>
            <person name="De-Chao Zhang Q."/>
        </authorList>
    </citation>
    <scope>NUCLEOTIDE SEQUENCE</scope>
    <source>
        <strain evidence="1">TP-CH-4</strain>
    </source>
</reference>
<keyword evidence="2" id="KW-1185">Reference proteome</keyword>
<evidence type="ECO:0000313" key="2">
    <source>
        <dbReference type="Proteomes" id="UP000707206"/>
    </source>
</evidence>
<dbReference type="Proteomes" id="UP000707206">
    <property type="component" value="Unassembled WGS sequence"/>
</dbReference>
<reference evidence="1" key="2">
    <citation type="submission" date="2020-03" db="EMBL/GenBank/DDBJ databases">
        <title>Flavobacteriaceae bacterium strain TP-CH-4, a member of the family Flavobacteriaceae isolated from a deep-sea seamount.</title>
        <authorList>
            <person name="Zhang D.-C."/>
        </authorList>
    </citation>
    <scope>NUCLEOTIDE SEQUENCE</scope>
    <source>
        <strain evidence="1">TP-CH-4</strain>
    </source>
</reference>
<proteinExistence type="predicted"/>